<proteinExistence type="predicted"/>
<name>A0ABU6DSM2_9GAMM</name>
<evidence type="ECO:0000256" key="2">
    <source>
        <dbReference type="ARBA" id="ARBA00022475"/>
    </source>
</evidence>
<dbReference type="InterPro" id="IPR020846">
    <property type="entry name" value="MFS_dom"/>
</dbReference>
<keyword evidence="9" id="KW-1185">Reference proteome</keyword>
<dbReference type="Proteomes" id="UP001339883">
    <property type="component" value="Unassembled WGS sequence"/>
</dbReference>
<dbReference type="InterPro" id="IPR050189">
    <property type="entry name" value="MFS_Efflux_Transporters"/>
</dbReference>
<dbReference type="InterPro" id="IPR011701">
    <property type="entry name" value="MFS"/>
</dbReference>
<dbReference type="PANTHER" id="PTHR43124">
    <property type="entry name" value="PURINE EFFLUX PUMP PBUE"/>
    <property type="match status" value="1"/>
</dbReference>
<feature type="transmembrane region" description="Helical" evidence="6">
    <location>
        <begin position="156"/>
        <end position="176"/>
    </location>
</feature>
<dbReference type="PANTHER" id="PTHR43124:SF3">
    <property type="entry name" value="CHLORAMPHENICOL EFFLUX PUMP RV0191"/>
    <property type="match status" value="1"/>
</dbReference>
<feature type="transmembrane region" description="Helical" evidence="6">
    <location>
        <begin position="39"/>
        <end position="57"/>
    </location>
</feature>
<evidence type="ECO:0000256" key="4">
    <source>
        <dbReference type="ARBA" id="ARBA00022989"/>
    </source>
</evidence>
<feature type="transmembrane region" description="Helical" evidence="6">
    <location>
        <begin position="129"/>
        <end position="150"/>
    </location>
</feature>
<evidence type="ECO:0000256" key="3">
    <source>
        <dbReference type="ARBA" id="ARBA00022692"/>
    </source>
</evidence>
<comment type="caution">
    <text evidence="8">The sequence shown here is derived from an EMBL/GenBank/DDBJ whole genome shotgun (WGS) entry which is preliminary data.</text>
</comment>
<evidence type="ECO:0000313" key="9">
    <source>
        <dbReference type="Proteomes" id="UP001339883"/>
    </source>
</evidence>
<organism evidence="8 9">
    <name type="scientific">Acinetobacter pollinis</name>
    <dbReference type="NCBI Taxonomy" id="2605270"/>
    <lineage>
        <taxon>Bacteria</taxon>
        <taxon>Pseudomonadati</taxon>
        <taxon>Pseudomonadota</taxon>
        <taxon>Gammaproteobacteria</taxon>
        <taxon>Moraxellales</taxon>
        <taxon>Moraxellaceae</taxon>
        <taxon>Acinetobacter</taxon>
    </lineage>
</organism>
<feature type="transmembrane region" description="Helical" evidence="6">
    <location>
        <begin position="326"/>
        <end position="344"/>
    </location>
</feature>
<dbReference type="RefSeq" id="WP_325774498.1">
    <property type="nucleotide sequence ID" value="NZ_VTDN01000002.1"/>
</dbReference>
<feature type="transmembrane region" description="Helical" evidence="6">
    <location>
        <begin position="69"/>
        <end position="88"/>
    </location>
</feature>
<dbReference type="InterPro" id="IPR005829">
    <property type="entry name" value="Sugar_transporter_CS"/>
</dbReference>
<feature type="transmembrane region" description="Helical" evidence="6">
    <location>
        <begin position="350"/>
        <end position="370"/>
    </location>
</feature>
<accession>A0ABU6DSM2</accession>
<dbReference type="Pfam" id="PF07690">
    <property type="entry name" value="MFS_1"/>
    <property type="match status" value="1"/>
</dbReference>
<dbReference type="InterPro" id="IPR036259">
    <property type="entry name" value="MFS_trans_sf"/>
</dbReference>
<feature type="transmembrane region" description="Helical" evidence="6">
    <location>
        <begin position="264"/>
        <end position="282"/>
    </location>
</feature>
<protein>
    <submittedName>
        <fullName evidence="8">MFS transporter</fullName>
    </submittedName>
</protein>
<feature type="transmembrane region" description="Helical" evidence="6">
    <location>
        <begin position="94"/>
        <end position="117"/>
    </location>
</feature>
<dbReference type="SUPFAM" id="SSF103473">
    <property type="entry name" value="MFS general substrate transporter"/>
    <property type="match status" value="1"/>
</dbReference>
<keyword evidence="3 6" id="KW-0812">Transmembrane</keyword>
<gene>
    <name evidence="8" type="ORF">I2F25_02340</name>
</gene>
<feature type="transmembrane region" description="Helical" evidence="6">
    <location>
        <begin position="233"/>
        <end position="252"/>
    </location>
</feature>
<sequence length="372" mass="41080">MIKKLWFFALIQCAFGLDAYVLSGLVLPISKSLHTAPESIGLGIAFFTIAYALSTPVMGKYFRLIHTKFILQIALVIFILGNIITIYANSLEFFLVARLFAGIGAGLFSPIAFAIAVQLSTKENRGSAISIVLAGLSIGTALGVPVGLWLAKVYTWKFTIIVIILLSAIGLIILYLKRALIPLVENNNSFFTKNMISHKTISILAITFFTGFASLGLYSYLPELLVAQKFPSFIIYAMWLWGIGGCIGAFSIGKLLDTFVSNRSLTISISLTIIVSFVFIFLGNINLILFSCFLWGYAGWSSIVPQQHTLTSIPEVSHRDILALNASLNYLGGAIGTIFSSWIVHMHKLVYLPLILTPILMYNLYLRYLYKD</sequence>
<dbReference type="EMBL" id="VTDN01000002">
    <property type="protein sequence ID" value="MEB5475908.1"/>
    <property type="molecule type" value="Genomic_DNA"/>
</dbReference>
<keyword evidence="4 6" id="KW-1133">Transmembrane helix</keyword>
<keyword evidence="5 6" id="KW-0472">Membrane</keyword>
<feature type="domain" description="Major facilitator superfamily (MFS) profile" evidence="7">
    <location>
        <begin position="4"/>
        <end position="372"/>
    </location>
</feature>
<dbReference type="CDD" id="cd17324">
    <property type="entry name" value="MFS_NepI_like"/>
    <property type="match status" value="1"/>
</dbReference>
<comment type="subcellular location">
    <subcellularLocation>
        <location evidence="1">Cell membrane</location>
        <topology evidence="1">Multi-pass membrane protein</topology>
    </subcellularLocation>
</comment>
<keyword evidence="2" id="KW-1003">Cell membrane</keyword>
<dbReference type="PROSITE" id="PS00217">
    <property type="entry name" value="SUGAR_TRANSPORT_2"/>
    <property type="match status" value="1"/>
</dbReference>
<evidence type="ECO:0000259" key="7">
    <source>
        <dbReference type="PROSITE" id="PS50850"/>
    </source>
</evidence>
<feature type="transmembrane region" description="Helical" evidence="6">
    <location>
        <begin position="201"/>
        <end position="221"/>
    </location>
</feature>
<reference evidence="8 9" key="1">
    <citation type="submission" date="2019-08" db="EMBL/GenBank/DDBJ databases">
        <title>Five species of Acinetobacter isolated from floral nectar and animal pollinators.</title>
        <authorList>
            <person name="Hendry T.A."/>
        </authorList>
    </citation>
    <scope>NUCLEOTIDE SEQUENCE [LARGE SCALE GENOMIC DNA]</scope>
    <source>
        <strain evidence="8 9">MD18.27</strain>
    </source>
</reference>
<evidence type="ECO:0000256" key="1">
    <source>
        <dbReference type="ARBA" id="ARBA00004651"/>
    </source>
</evidence>
<dbReference type="PROSITE" id="PS50850">
    <property type="entry name" value="MFS"/>
    <property type="match status" value="1"/>
</dbReference>
<evidence type="ECO:0000256" key="5">
    <source>
        <dbReference type="ARBA" id="ARBA00023136"/>
    </source>
</evidence>
<dbReference type="Gene3D" id="1.20.1250.20">
    <property type="entry name" value="MFS general substrate transporter like domains"/>
    <property type="match status" value="1"/>
</dbReference>
<evidence type="ECO:0000256" key="6">
    <source>
        <dbReference type="SAM" id="Phobius"/>
    </source>
</evidence>
<evidence type="ECO:0000313" key="8">
    <source>
        <dbReference type="EMBL" id="MEB5475908.1"/>
    </source>
</evidence>